<dbReference type="GO" id="GO:0016020">
    <property type="term" value="C:membrane"/>
    <property type="evidence" value="ECO:0007669"/>
    <property type="project" value="UniProtKB-SubCell"/>
</dbReference>
<comment type="subcellular location">
    <subcellularLocation>
        <location evidence="1">Membrane</location>
        <topology evidence="1">Multi-pass membrane protein</topology>
    </subcellularLocation>
</comment>
<keyword evidence="3 6" id="KW-0812">Transmembrane</keyword>
<proteinExistence type="inferred from homology"/>
<feature type="transmembrane region" description="Helical" evidence="6">
    <location>
        <begin position="380"/>
        <end position="399"/>
    </location>
</feature>
<evidence type="ECO:0000256" key="4">
    <source>
        <dbReference type="ARBA" id="ARBA00022989"/>
    </source>
</evidence>
<comment type="similarity">
    <text evidence="2">Belongs to the SLC13A/DASS transporter (TC 2.A.47) family. DIT1 subfamily.</text>
</comment>
<protein>
    <submittedName>
        <fullName evidence="8">2-oxoglutarate translocator</fullName>
    </submittedName>
</protein>
<dbReference type="PIRSF" id="PIRSF002457">
    <property type="entry name" value="DASS"/>
    <property type="match status" value="1"/>
</dbReference>
<feature type="transmembrane region" description="Helical" evidence="6">
    <location>
        <begin position="53"/>
        <end position="82"/>
    </location>
</feature>
<evidence type="ECO:0000313" key="7">
    <source>
        <dbReference type="EMBL" id="PSU25946.1"/>
    </source>
</evidence>
<keyword evidence="5 6" id="KW-0472">Membrane</keyword>
<evidence type="ECO:0000256" key="3">
    <source>
        <dbReference type="ARBA" id="ARBA00022692"/>
    </source>
</evidence>
<dbReference type="GO" id="GO:0022857">
    <property type="term" value="F:transmembrane transporter activity"/>
    <property type="evidence" value="ECO:0007669"/>
    <property type="project" value="InterPro"/>
</dbReference>
<feature type="transmembrane region" description="Helical" evidence="6">
    <location>
        <begin position="234"/>
        <end position="254"/>
    </location>
</feature>
<feature type="transmembrane region" description="Helical" evidence="6">
    <location>
        <begin position="411"/>
        <end position="444"/>
    </location>
</feature>
<accession>A0A2T3K973</accession>
<dbReference type="EMBL" id="PYMP01000006">
    <property type="protein sequence ID" value="PSU52590.1"/>
    <property type="molecule type" value="Genomic_DNA"/>
</dbReference>
<dbReference type="Proteomes" id="UP000241405">
    <property type="component" value="Unassembled WGS sequence"/>
</dbReference>
<dbReference type="NCBIfam" id="TIGR00785">
    <property type="entry name" value="dass"/>
    <property type="match status" value="1"/>
</dbReference>
<dbReference type="Proteomes" id="UP000241618">
    <property type="component" value="Unassembled WGS sequence"/>
</dbReference>
<evidence type="ECO:0000313" key="8">
    <source>
        <dbReference type="EMBL" id="PSU52590.1"/>
    </source>
</evidence>
<dbReference type="AlphaFoldDB" id="A0A2T3K973"/>
<dbReference type="InterPro" id="IPR001898">
    <property type="entry name" value="SLC13A/DASS"/>
</dbReference>
<evidence type="ECO:0000256" key="1">
    <source>
        <dbReference type="ARBA" id="ARBA00004141"/>
    </source>
</evidence>
<feature type="transmembrane region" description="Helical" evidence="6">
    <location>
        <begin position="18"/>
        <end position="41"/>
    </location>
</feature>
<reference evidence="9 10" key="1">
    <citation type="submission" date="2018-03" db="EMBL/GenBank/DDBJ databases">
        <title>Whole genome sequencing of Histamine producing bacteria.</title>
        <authorList>
            <person name="Butler K."/>
        </authorList>
    </citation>
    <scope>NUCLEOTIDE SEQUENCE [LARGE SCALE GENOMIC DNA]</scope>
    <source>
        <strain evidence="8 10">FS-6.1</strain>
        <strain evidence="7 9">FS-6.2</strain>
    </source>
</reference>
<evidence type="ECO:0000313" key="9">
    <source>
        <dbReference type="Proteomes" id="UP000241405"/>
    </source>
</evidence>
<dbReference type="InterPro" id="IPR030676">
    <property type="entry name" value="CitT-rel"/>
</dbReference>
<feature type="transmembrane region" description="Helical" evidence="6">
    <location>
        <begin position="274"/>
        <end position="300"/>
    </location>
</feature>
<dbReference type="EMBL" id="PYMO01000005">
    <property type="protein sequence ID" value="PSU25946.1"/>
    <property type="molecule type" value="Genomic_DNA"/>
</dbReference>
<dbReference type="RefSeq" id="WP_107189717.1">
    <property type="nucleotide sequence ID" value="NZ_PYMN01000007.1"/>
</dbReference>
<evidence type="ECO:0000256" key="2">
    <source>
        <dbReference type="ARBA" id="ARBA00007349"/>
    </source>
</evidence>
<keyword evidence="4 6" id="KW-1133">Transmembrane helix</keyword>
<feature type="transmembrane region" description="Helical" evidence="6">
    <location>
        <begin position="130"/>
        <end position="152"/>
    </location>
</feature>
<feature type="transmembrane region" description="Helical" evidence="6">
    <location>
        <begin position="307"/>
        <end position="328"/>
    </location>
</feature>
<feature type="transmembrane region" description="Helical" evidence="6">
    <location>
        <begin position="205"/>
        <end position="227"/>
    </location>
</feature>
<evidence type="ECO:0000256" key="5">
    <source>
        <dbReference type="ARBA" id="ARBA00023136"/>
    </source>
</evidence>
<feature type="transmembrane region" description="Helical" evidence="6">
    <location>
        <begin position="340"/>
        <end position="359"/>
    </location>
</feature>
<feature type="transmembrane region" description="Helical" evidence="6">
    <location>
        <begin position="465"/>
        <end position="487"/>
    </location>
</feature>
<dbReference type="PANTHER" id="PTHR42826">
    <property type="entry name" value="DICARBOXYLATE TRANSPORTER 2.1, CHLOROPLASTIC"/>
    <property type="match status" value="1"/>
</dbReference>
<organism evidence="8 10">
    <name type="scientific">Photobacterium phosphoreum</name>
    <dbReference type="NCBI Taxonomy" id="659"/>
    <lineage>
        <taxon>Bacteria</taxon>
        <taxon>Pseudomonadati</taxon>
        <taxon>Pseudomonadota</taxon>
        <taxon>Gammaproteobacteria</taxon>
        <taxon>Vibrionales</taxon>
        <taxon>Vibrionaceae</taxon>
        <taxon>Photobacterium</taxon>
    </lineage>
</organism>
<gene>
    <name evidence="8" type="ORF">C9J18_08545</name>
    <name evidence="7" type="ORF">CTM96_07485</name>
</gene>
<dbReference type="Pfam" id="PF00939">
    <property type="entry name" value="Na_sulph_symp"/>
    <property type="match status" value="1"/>
</dbReference>
<sequence>MTATTTNKTTPPTRAPFFAIKIIPAIIIVVLSTLCWHFISIPPALNMAAFHTAIIFVATIVAIVTNVLPTGAVAIIAVSAYALLHAGGETSAKAAIMAATSNFNNVLIWLIVIAFMIARAFAKTGLGKRIALILLSWFGQSSLRIAYCLGIADFLIAPATPSNTARSAIISPIADSLAKVINKDDRKLGQYLISSVSAMNDASAVGFQTGFAGNLALVGIAASVAGINMTFSHWALYLLLPAAILLLTMPFILFKFIDPDTKHTPQAPAYAKQALLHLGPVSLAEWKLIAVFIALIIMWVGGQSLHLHSTTSAFIGLSALLILGVLNWDDVKSEKGAWDTLIWFAVLMGLASQLKKLGFTAWVGHGVSDLISQHMGHASPTLILIVMMIFYLITAYFFASGTAKVVALGPVIIGSLMALGVNPLISILAVAGITNIGCNLTTYSHARNPLLMGYQYHNDKQWMKIGFIISVGGAIIFMASGIIWWSILGLM</sequence>
<feature type="transmembrane region" description="Helical" evidence="6">
    <location>
        <begin position="94"/>
        <end position="118"/>
    </location>
</feature>
<evidence type="ECO:0000256" key="6">
    <source>
        <dbReference type="SAM" id="Phobius"/>
    </source>
</evidence>
<keyword evidence="9" id="KW-1185">Reference proteome</keyword>
<evidence type="ECO:0000313" key="10">
    <source>
        <dbReference type="Proteomes" id="UP000241618"/>
    </source>
</evidence>
<comment type="caution">
    <text evidence="8">The sequence shown here is derived from an EMBL/GenBank/DDBJ whole genome shotgun (WGS) entry which is preliminary data.</text>
</comment>
<name>A0A2T3K973_PHOPO</name>